<gene>
    <name evidence="2" type="ORF">R3I93_008238</name>
</gene>
<evidence type="ECO:0000313" key="2">
    <source>
        <dbReference type="EMBL" id="KAK7160528.1"/>
    </source>
</evidence>
<dbReference type="PANTHER" id="PTHR24274">
    <property type="entry name" value="CILIA- AND FLAGELLA-ASSOCIATED PROTEIN 161"/>
    <property type="match status" value="1"/>
</dbReference>
<protein>
    <recommendedName>
        <fullName evidence="4">Cilia- and flagella-associated protein 161</fullName>
    </recommendedName>
</protein>
<dbReference type="GO" id="GO:0031514">
    <property type="term" value="C:motile cilium"/>
    <property type="evidence" value="ECO:0007669"/>
    <property type="project" value="TreeGrafter"/>
</dbReference>
<evidence type="ECO:0008006" key="4">
    <source>
        <dbReference type="Google" id="ProtNLM"/>
    </source>
</evidence>
<comment type="caution">
    <text evidence="2">The sequence shown here is derived from an EMBL/GenBank/DDBJ whole genome shotgun (WGS) entry which is preliminary data.</text>
</comment>
<dbReference type="Proteomes" id="UP001364617">
    <property type="component" value="Unassembled WGS sequence"/>
</dbReference>
<dbReference type="Gene3D" id="2.80.10.50">
    <property type="match status" value="1"/>
</dbReference>
<dbReference type="GO" id="GO:0060271">
    <property type="term" value="P:cilium assembly"/>
    <property type="evidence" value="ECO:0007669"/>
    <property type="project" value="TreeGrafter"/>
</dbReference>
<organism evidence="2 3">
    <name type="scientific">Phoxinus phoxinus</name>
    <name type="common">Eurasian minnow</name>
    <dbReference type="NCBI Taxonomy" id="58324"/>
    <lineage>
        <taxon>Eukaryota</taxon>
        <taxon>Metazoa</taxon>
        <taxon>Chordata</taxon>
        <taxon>Craniata</taxon>
        <taxon>Vertebrata</taxon>
        <taxon>Euteleostomi</taxon>
        <taxon>Actinopterygii</taxon>
        <taxon>Neopterygii</taxon>
        <taxon>Teleostei</taxon>
        <taxon>Ostariophysi</taxon>
        <taxon>Cypriniformes</taxon>
        <taxon>Leuciscidae</taxon>
        <taxon>Phoxininae</taxon>
        <taxon>Phoxinus</taxon>
    </lineage>
</organism>
<dbReference type="PANTHER" id="PTHR24274:SF1">
    <property type="entry name" value="CILIA- AND FLAGELLA-ASSOCIATED PROTEIN 161"/>
    <property type="match status" value="1"/>
</dbReference>
<dbReference type="AlphaFoldDB" id="A0AAN9D3P5"/>
<evidence type="ECO:0000256" key="1">
    <source>
        <dbReference type="SAM" id="MobiDB-lite"/>
    </source>
</evidence>
<accession>A0AAN9D3P5</accession>
<proteinExistence type="predicted"/>
<dbReference type="EMBL" id="JAYKXH010000008">
    <property type="protein sequence ID" value="KAK7160528.1"/>
    <property type="molecule type" value="Genomic_DNA"/>
</dbReference>
<keyword evidence="3" id="KW-1185">Reference proteome</keyword>
<dbReference type="Pfam" id="PF24569">
    <property type="entry name" value="CFAP161"/>
    <property type="match status" value="1"/>
</dbReference>
<dbReference type="InterPro" id="IPR055325">
    <property type="entry name" value="CF161"/>
</dbReference>
<feature type="region of interest" description="Disordered" evidence="1">
    <location>
        <begin position="289"/>
        <end position="314"/>
    </location>
</feature>
<feature type="compositionally biased region" description="Basic and acidic residues" evidence="1">
    <location>
        <begin position="304"/>
        <end position="314"/>
    </location>
</feature>
<reference evidence="2 3" key="1">
    <citation type="submission" date="2024-02" db="EMBL/GenBank/DDBJ databases">
        <title>Chromosome-level genome assembly of the Eurasian Minnow (Phoxinus phoxinus).</title>
        <authorList>
            <person name="Oriowo T.O."/>
            <person name="Martin S."/>
            <person name="Stange M."/>
            <person name="Chrysostomakis Y."/>
            <person name="Brown T."/>
            <person name="Winkler S."/>
            <person name="Kukowka S."/>
            <person name="Myers E.W."/>
            <person name="Bohne A."/>
        </authorList>
    </citation>
    <scope>NUCLEOTIDE SEQUENCE [LARGE SCALE GENOMIC DNA]</scope>
    <source>
        <strain evidence="2">ZFMK-TIS-60720</strain>
        <tissue evidence="2">Whole Organism</tissue>
    </source>
</reference>
<name>A0AAN9D3P5_9TELE</name>
<sequence length="314" mass="35578">MAHVRAYNPRVRVGNWKEDVTLKEETLKDFILQKDRGELTVQKEGALRQNILQPVSLSVSQDGFLHFGDAIMLVNSGGGEHEQRATCVLSIIADSSNIASRSQSNSVPQLLGPLQVGGSHSMTPCVRNAFIITSVDGTSDGELLRYDQSFALRTTGDFAGELFLSSDHRTFLKCAKKSRLQELSLVEEFDFLCWWKVIYFDPQERLENEGYPVQVNSQVLISHCKTNQCLAALGNHILWTPFGKEYELTAHTFLDSHKAERDNNHWLFFTAHPANQNETLMQLQQDTVITDEQRGHTSKRVQLKRTETEKELTQ</sequence>
<evidence type="ECO:0000313" key="3">
    <source>
        <dbReference type="Proteomes" id="UP001364617"/>
    </source>
</evidence>